<gene>
    <name evidence="5" type="ORF">DENOEST_2087</name>
</gene>
<dbReference type="Pfam" id="PF00941">
    <property type="entry name" value="FAD_binding_5"/>
    <property type="match status" value="1"/>
</dbReference>
<reference evidence="5 6" key="1">
    <citation type="submission" date="2020-03" db="EMBL/GenBank/DDBJ databases">
        <authorList>
            <consortium name="Genoscope - CEA"/>
            <person name="William W."/>
        </authorList>
    </citation>
    <scope>NUCLEOTIDE SEQUENCE [LARGE SCALE GENOMIC DNA]</scope>
    <source>
        <strain evidence="6">DSM 16959</strain>
    </source>
</reference>
<dbReference type="KEGG" id="doe:DENOEST_2087"/>
<evidence type="ECO:0000256" key="3">
    <source>
        <dbReference type="ARBA" id="ARBA00023002"/>
    </source>
</evidence>
<protein>
    <recommendedName>
        <fullName evidence="4">FAD-binding PCMH-type domain-containing protein</fullName>
    </recommendedName>
</protein>
<dbReference type="Proteomes" id="UP000515733">
    <property type="component" value="Chromosome"/>
</dbReference>
<dbReference type="PANTHER" id="PTHR42659:SF2">
    <property type="entry name" value="XANTHINE DEHYDROGENASE SUBUNIT C-RELATED"/>
    <property type="match status" value="1"/>
</dbReference>
<dbReference type="GO" id="GO:0071949">
    <property type="term" value="F:FAD binding"/>
    <property type="evidence" value="ECO:0007669"/>
    <property type="project" value="InterPro"/>
</dbReference>
<evidence type="ECO:0000313" key="6">
    <source>
        <dbReference type="Proteomes" id="UP000515733"/>
    </source>
</evidence>
<organism evidence="5 6">
    <name type="scientific">Denitratisoma oestradiolicum</name>
    <dbReference type="NCBI Taxonomy" id="311182"/>
    <lineage>
        <taxon>Bacteria</taxon>
        <taxon>Pseudomonadati</taxon>
        <taxon>Pseudomonadota</taxon>
        <taxon>Betaproteobacteria</taxon>
        <taxon>Nitrosomonadales</taxon>
        <taxon>Sterolibacteriaceae</taxon>
        <taxon>Denitratisoma</taxon>
    </lineage>
</organism>
<dbReference type="SUPFAM" id="SSF56176">
    <property type="entry name" value="FAD-binding/transporter-associated domain-like"/>
    <property type="match status" value="1"/>
</dbReference>
<dbReference type="InterPro" id="IPR016169">
    <property type="entry name" value="FAD-bd_PCMH_sub2"/>
</dbReference>
<keyword evidence="1" id="KW-0285">Flavoprotein</keyword>
<sequence>MKPAPFDYHAPATLAEAVRLLQQYEDDGIDAKVLAGGQSLMPMLALRVARPEVLIDLRQVAGLTGIREDAGTIVIGAMEPKQLAAESPLVQQKQPLFHAATELVGHRQIRNRGPWAGPLPMPIRPPSIRLWPWCWTWNSRPWVRGASGAFRRKSSS</sequence>
<evidence type="ECO:0000259" key="4">
    <source>
        <dbReference type="PROSITE" id="PS51387"/>
    </source>
</evidence>
<dbReference type="AlphaFoldDB" id="A0A6S6Y9K0"/>
<dbReference type="InterPro" id="IPR002346">
    <property type="entry name" value="Mopterin_DH_FAD-bd"/>
</dbReference>
<keyword evidence="2" id="KW-0274">FAD</keyword>
<dbReference type="Gene3D" id="3.30.43.10">
    <property type="entry name" value="Uridine Diphospho-n-acetylenolpyruvylglucosamine Reductase, domain 2"/>
    <property type="match status" value="1"/>
</dbReference>
<dbReference type="InterPro" id="IPR016167">
    <property type="entry name" value="FAD-bd_PCMH_sub1"/>
</dbReference>
<evidence type="ECO:0000256" key="1">
    <source>
        <dbReference type="ARBA" id="ARBA00022630"/>
    </source>
</evidence>
<accession>A0A6S6Y9K0</accession>
<dbReference type="GO" id="GO:0016491">
    <property type="term" value="F:oxidoreductase activity"/>
    <property type="evidence" value="ECO:0007669"/>
    <property type="project" value="UniProtKB-KW"/>
</dbReference>
<dbReference type="InterPro" id="IPR051312">
    <property type="entry name" value="Diverse_Substr_Oxidored"/>
</dbReference>
<evidence type="ECO:0000313" key="5">
    <source>
        <dbReference type="EMBL" id="CAB1369252.1"/>
    </source>
</evidence>
<evidence type="ECO:0000256" key="2">
    <source>
        <dbReference type="ARBA" id="ARBA00022827"/>
    </source>
</evidence>
<name>A0A6S6Y9K0_9PROT</name>
<keyword evidence="6" id="KW-1185">Reference proteome</keyword>
<dbReference type="Gene3D" id="3.30.465.10">
    <property type="match status" value="1"/>
</dbReference>
<proteinExistence type="predicted"/>
<dbReference type="EMBL" id="LR778301">
    <property type="protein sequence ID" value="CAB1369252.1"/>
    <property type="molecule type" value="Genomic_DNA"/>
</dbReference>
<dbReference type="PROSITE" id="PS51387">
    <property type="entry name" value="FAD_PCMH"/>
    <property type="match status" value="1"/>
</dbReference>
<dbReference type="PANTHER" id="PTHR42659">
    <property type="entry name" value="XANTHINE DEHYDROGENASE SUBUNIT C-RELATED"/>
    <property type="match status" value="1"/>
</dbReference>
<feature type="domain" description="FAD-binding PCMH-type" evidence="4">
    <location>
        <begin position="1"/>
        <end position="156"/>
    </location>
</feature>
<keyword evidence="3" id="KW-0560">Oxidoreductase</keyword>
<dbReference type="InterPro" id="IPR016166">
    <property type="entry name" value="FAD-bd_PCMH"/>
</dbReference>
<dbReference type="InterPro" id="IPR036318">
    <property type="entry name" value="FAD-bd_PCMH-like_sf"/>
</dbReference>